<dbReference type="GO" id="GO:0004519">
    <property type="term" value="F:endonuclease activity"/>
    <property type="evidence" value="ECO:0007669"/>
    <property type="project" value="UniProtKB-KW"/>
</dbReference>
<keyword evidence="2" id="KW-0540">Nuclease</keyword>
<dbReference type="InterPro" id="IPR036691">
    <property type="entry name" value="Endo/exonu/phosph_ase_sf"/>
</dbReference>
<keyword evidence="2" id="KW-0378">Hydrolase</keyword>
<protein>
    <submittedName>
        <fullName evidence="2">Endonuclease/Exonuclease/phosphatase family protein</fullName>
    </submittedName>
</protein>
<dbReference type="PROSITE" id="PS00018">
    <property type="entry name" value="EF_HAND_1"/>
    <property type="match status" value="1"/>
</dbReference>
<feature type="domain" description="Endonuclease/exonuclease/phosphatase" evidence="1">
    <location>
        <begin position="35"/>
        <end position="322"/>
    </location>
</feature>
<reference evidence="2 3" key="1">
    <citation type="submission" date="2019-02" db="EMBL/GenBank/DDBJ databases">
        <title>Deep-cultivation of Planctomycetes and their phenomic and genomic characterization uncovers novel biology.</title>
        <authorList>
            <person name="Wiegand S."/>
            <person name="Jogler M."/>
            <person name="Boedeker C."/>
            <person name="Pinto D."/>
            <person name="Vollmers J."/>
            <person name="Rivas-Marin E."/>
            <person name="Kohn T."/>
            <person name="Peeters S.H."/>
            <person name="Heuer A."/>
            <person name="Rast P."/>
            <person name="Oberbeckmann S."/>
            <person name="Bunk B."/>
            <person name="Jeske O."/>
            <person name="Meyerdierks A."/>
            <person name="Storesund J.E."/>
            <person name="Kallscheuer N."/>
            <person name="Luecker S."/>
            <person name="Lage O.M."/>
            <person name="Pohl T."/>
            <person name="Merkel B.J."/>
            <person name="Hornburger P."/>
            <person name="Mueller R.-W."/>
            <person name="Bruemmer F."/>
            <person name="Labrenz M."/>
            <person name="Spormann A.M."/>
            <person name="Op Den Camp H."/>
            <person name="Overmann J."/>
            <person name="Amann R."/>
            <person name="Jetten M.S.M."/>
            <person name="Mascher T."/>
            <person name="Medema M.H."/>
            <person name="Devos D.P."/>
            <person name="Kaster A.-K."/>
            <person name="Ovreas L."/>
            <person name="Rohde M."/>
            <person name="Galperin M.Y."/>
            <person name="Jogler C."/>
        </authorList>
    </citation>
    <scope>NUCLEOTIDE SEQUENCE [LARGE SCALE GENOMIC DNA]</scope>
    <source>
        <strain evidence="2 3">Pla123a</strain>
    </source>
</reference>
<accession>A0A5C5XWY4</accession>
<evidence type="ECO:0000313" key="2">
    <source>
        <dbReference type="EMBL" id="TWT66853.1"/>
    </source>
</evidence>
<keyword evidence="3" id="KW-1185">Reference proteome</keyword>
<proteinExistence type="predicted"/>
<keyword evidence="2" id="KW-0255">Endonuclease</keyword>
<evidence type="ECO:0000259" key="1">
    <source>
        <dbReference type="Pfam" id="PF03372"/>
    </source>
</evidence>
<dbReference type="AlphaFoldDB" id="A0A5C5XWY4"/>
<dbReference type="Pfam" id="PF03372">
    <property type="entry name" value="Exo_endo_phos"/>
    <property type="match status" value="1"/>
</dbReference>
<dbReference type="Proteomes" id="UP000318478">
    <property type="component" value="Unassembled WGS sequence"/>
</dbReference>
<name>A0A5C5XWY4_9BACT</name>
<keyword evidence="2" id="KW-0269">Exonuclease</keyword>
<comment type="caution">
    <text evidence="2">The sequence shown here is derived from an EMBL/GenBank/DDBJ whole genome shotgun (WGS) entry which is preliminary data.</text>
</comment>
<dbReference type="InterPro" id="IPR005135">
    <property type="entry name" value="Endo/exonuclease/phosphatase"/>
</dbReference>
<sequence>MLLVTEAPRTMPLPIRVVLLLLLAPTSLLAQLRIATWNTNGGARDGMSEVLSAIGIEEVNGFAKPLDVLSLQEQSGSETNTILALLNHLYGAGVYAAAPTPIDAVTAGGGLPGLIYNTQTIDLLGAVAFGEVNTSAQARSTLRYQLVPDGYGADAEFYLYSNHYKASSGSSNEARRDVEARAVRQDLDALGEGVAAILTGDFNLYDSAEPAYQTLLSSGPGQVFDPVDAAGDWHDDPAFKVVHTQSPTTTSLFGGQVTGGVDDRFDFQLVTGELLDEVGLDYWPGSYRTFGNNGTHQLSGDITTGTGASPEVLAALRMASDHLPVVVDYLLPPPLLAGDFNQDGRVDSADYSVWRTGFGVLYDHQDYEIWRANFGAVQAAASGYAAAPEPAAGVLLLLSSIVVGARRRG</sequence>
<organism evidence="2 3">
    <name type="scientific">Posidoniimonas polymericola</name>
    <dbReference type="NCBI Taxonomy" id="2528002"/>
    <lineage>
        <taxon>Bacteria</taxon>
        <taxon>Pseudomonadati</taxon>
        <taxon>Planctomycetota</taxon>
        <taxon>Planctomycetia</taxon>
        <taxon>Pirellulales</taxon>
        <taxon>Lacipirellulaceae</taxon>
        <taxon>Posidoniimonas</taxon>
    </lineage>
</organism>
<dbReference type="InterPro" id="IPR018247">
    <property type="entry name" value="EF_Hand_1_Ca_BS"/>
</dbReference>
<evidence type="ECO:0000313" key="3">
    <source>
        <dbReference type="Proteomes" id="UP000318478"/>
    </source>
</evidence>
<dbReference type="EMBL" id="SJPO01000014">
    <property type="protein sequence ID" value="TWT66853.1"/>
    <property type="molecule type" value="Genomic_DNA"/>
</dbReference>
<dbReference type="Gene3D" id="3.60.10.10">
    <property type="entry name" value="Endonuclease/exonuclease/phosphatase"/>
    <property type="match status" value="1"/>
</dbReference>
<gene>
    <name evidence="2" type="ORF">Pla123a_45510</name>
</gene>
<dbReference type="GO" id="GO:0004527">
    <property type="term" value="F:exonuclease activity"/>
    <property type="evidence" value="ECO:0007669"/>
    <property type="project" value="UniProtKB-KW"/>
</dbReference>
<dbReference type="SUPFAM" id="SSF56219">
    <property type="entry name" value="DNase I-like"/>
    <property type="match status" value="1"/>
</dbReference>